<accession>A0AAF0YBF6</accession>
<proteinExistence type="predicted"/>
<keyword evidence="3" id="KW-1185">Reference proteome</keyword>
<dbReference type="RefSeq" id="XP_062626590.1">
    <property type="nucleotide sequence ID" value="XM_062770606.1"/>
</dbReference>
<feature type="compositionally biased region" description="Polar residues" evidence="1">
    <location>
        <begin position="20"/>
        <end position="33"/>
    </location>
</feature>
<feature type="region of interest" description="Disordered" evidence="1">
    <location>
        <begin position="228"/>
        <end position="363"/>
    </location>
</feature>
<feature type="region of interest" description="Disordered" evidence="1">
    <location>
        <begin position="81"/>
        <end position="117"/>
    </location>
</feature>
<feature type="region of interest" description="Disordered" evidence="1">
    <location>
        <begin position="837"/>
        <end position="889"/>
    </location>
</feature>
<evidence type="ECO:0000256" key="1">
    <source>
        <dbReference type="SAM" id="MobiDB-lite"/>
    </source>
</evidence>
<feature type="region of interest" description="Disordered" evidence="1">
    <location>
        <begin position="158"/>
        <end position="181"/>
    </location>
</feature>
<feature type="compositionally biased region" description="Low complexity" evidence="1">
    <location>
        <begin position="1"/>
        <end position="11"/>
    </location>
</feature>
<feature type="compositionally biased region" description="Polar residues" evidence="1">
    <location>
        <begin position="81"/>
        <end position="99"/>
    </location>
</feature>
<feature type="compositionally biased region" description="Polar residues" evidence="1">
    <location>
        <begin position="1193"/>
        <end position="1211"/>
    </location>
</feature>
<dbReference type="EMBL" id="CP086716">
    <property type="protein sequence ID" value="WOO80558.1"/>
    <property type="molecule type" value="Genomic_DNA"/>
</dbReference>
<feature type="region of interest" description="Disordered" evidence="1">
    <location>
        <begin position="376"/>
        <end position="467"/>
    </location>
</feature>
<protein>
    <submittedName>
        <fullName evidence="2">Uncharacterized protein</fullName>
    </submittedName>
</protein>
<feature type="compositionally biased region" description="Polar residues" evidence="1">
    <location>
        <begin position="1248"/>
        <end position="1258"/>
    </location>
</feature>
<feature type="region of interest" description="Disordered" evidence="1">
    <location>
        <begin position="612"/>
        <end position="637"/>
    </location>
</feature>
<feature type="region of interest" description="Disordered" evidence="1">
    <location>
        <begin position="736"/>
        <end position="773"/>
    </location>
</feature>
<sequence>MSRTPASASVVTPPPPQTREAATTRASEKLSTSIDADTARFSTFSAEWEQTVGDLPDTALYDAIVDGKPDAWVAFESESPTSAVFPGNNASPPTTNASTRAVVASTPPPPPPVVQKQAVPSQPLQRTPVHVQNTPVAVPLPQTQIPSVNSVPSVEILAQQPESRPNNATRDPTSVTSTARNSVIGELDQAFRLGAEPKLQGPPGMSVGETAAVATTTVAAAGAVTAAAASRQSQQPKPTRPALRNISASETAPATDGKQDKKKHRRSLSLSSLFSRSKPNFEELPPPPKIEPQHVKATGTDKPKAEKMPSKRFSMKDLFAASQADPATGKKVRRSQSKPDLRAGKHFDHKDAPPVPAIPDGVSNYVPDALAALTKNAGAAPAAPPSAPNTRADRVSTSATSEKPTKKDKRQSHSRSSSLGLGKRMSIGNLFKKSRDQEENIPAVPSLPEAWARPPAPGMRPSQSVTDLPATLSKPIPAPSPLAAKRSTMAVAPGPGIASTMPTGPVKPISSATASALANLQRHPNPFPTPTMQMPTPTINKRATVGTVPLSDGTRQRTMSGTGKPYPVQTRIRPPSVDGLLNKAAMSPTTEKPPANVALPAAVVPAERPQTPIKGPLRIANPSSPSSEGSPVTTEHAFEQTVPPAVQVAPSVPVAAPAAEKPVLKVETSTPVTEKATPASAEKPAVDQNAWITSRPPPKDEKASAARVTAGIAGAAAVAAATTAGVVAAHKTNTAPSAPATVDANENATGSQPASTGSQPASPTDGGLAHLAFAAAFDPPESAFKAPPPSTKRLSSRTVGLGLLGSITNVKSDPSVKQPVIAAYTKEQLLQEQQLKENAKPAATVTPKRYTSPLPSPLSELPPVAEAPVSEEPALEVPSSTIPKAAGGLGRVNRNSSIPAALAATAARRRSESPASPSLISPPLPTGSTIGSPGMVAAATIATATVATAATGRKTSLPASASSSSLASSPSMPMVAVARVSQDDLTTITMNKTTSPVSIKRVSLPTVPGGWPMSPPTHAGSVDSNSSAFFTPVEERNDPFPNPPYAHSNTSSAYMQSSTSSRADSPLGLGLDNLTQQTEEIVADSTETTPRAATHNVPRPDSGITSAFAGFARREVGTVPLGVSVNRGAGTTAVLHNPVVRHSTPTLLEDAANRVSVGPDLALWAAATGNEHSIPEVLRSSSPEPLIADDSTGESTNTATPESVSSHGTNTDDGDGIPYTPRTPELSTLPHGVSPATPSPGSFPAATVTVSDTPSKYTASRRPSRGPFRPAHYDMSTTDDDESFDTAHEGIM</sequence>
<feature type="region of interest" description="Disordered" evidence="1">
    <location>
        <begin position="1"/>
        <end position="33"/>
    </location>
</feature>
<feature type="compositionally biased region" description="Basic and acidic residues" evidence="1">
    <location>
        <begin position="291"/>
        <end position="309"/>
    </location>
</feature>
<feature type="compositionally biased region" description="Basic and acidic residues" evidence="1">
    <location>
        <begin position="337"/>
        <end position="352"/>
    </location>
</feature>
<name>A0AAF0YBF6_9TREE</name>
<feature type="region of interest" description="Disordered" evidence="1">
    <location>
        <begin position="1174"/>
        <end position="1292"/>
    </location>
</feature>
<feature type="region of interest" description="Disordered" evidence="1">
    <location>
        <begin position="666"/>
        <end position="706"/>
    </location>
</feature>
<reference evidence="2" key="1">
    <citation type="submission" date="2023-10" db="EMBL/GenBank/DDBJ databases">
        <authorList>
            <person name="Noh H."/>
        </authorList>
    </citation>
    <scope>NUCLEOTIDE SEQUENCE</scope>
    <source>
        <strain evidence="2">DUCC4014</strain>
    </source>
</reference>
<evidence type="ECO:0000313" key="3">
    <source>
        <dbReference type="Proteomes" id="UP000827549"/>
    </source>
</evidence>
<feature type="region of interest" description="Disordered" evidence="1">
    <location>
        <begin position="903"/>
        <end position="927"/>
    </location>
</feature>
<organism evidence="2 3">
    <name type="scientific">Vanrija pseudolonga</name>
    <dbReference type="NCBI Taxonomy" id="143232"/>
    <lineage>
        <taxon>Eukaryota</taxon>
        <taxon>Fungi</taxon>
        <taxon>Dikarya</taxon>
        <taxon>Basidiomycota</taxon>
        <taxon>Agaricomycotina</taxon>
        <taxon>Tremellomycetes</taxon>
        <taxon>Trichosporonales</taxon>
        <taxon>Trichosporonaceae</taxon>
        <taxon>Vanrija</taxon>
    </lineage>
</organism>
<dbReference type="Proteomes" id="UP000827549">
    <property type="component" value="Chromosome 3"/>
</dbReference>
<feature type="compositionally biased region" description="Low complexity" evidence="1">
    <location>
        <begin position="857"/>
        <end position="880"/>
    </location>
</feature>
<feature type="compositionally biased region" description="Polar residues" evidence="1">
    <location>
        <begin position="744"/>
        <end position="762"/>
    </location>
</feature>
<feature type="region of interest" description="Disordered" evidence="1">
    <location>
        <begin position="1035"/>
        <end position="1064"/>
    </location>
</feature>
<feature type="compositionally biased region" description="Polar residues" evidence="1">
    <location>
        <begin position="621"/>
        <end position="633"/>
    </location>
</feature>
<feature type="region of interest" description="Disordered" evidence="1">
    <location>
        <begin position="548"/>
        <end position="575"/>
    </location>
</feature>
<gene>
    <name evidence="2" type="ORF">LOC62_03G004083</name>
</gene>
<dbReference type="GeneID" id="87807323"/>
<feature type="compositionally biased region" description="Low complexity" evidence="1">
    <location>
        <begin position="268"/>
        <end position="277"/>
    </location>
</feature>
<feature type="compositionally biased region" description="Polar residues" evidence="1">
    <location>
        <begin position="160"/>
        <end position="181"/>
    </location>
</feature>
<feature type="compositionally biased region" description="Low complexity" evidence="1">
    <location>
        <begin position="1048"/>
        <end position="1061"/>
    </location>
</feature>
<evidence type="ECO:0000313" key="2">
    <source>
        <dbReference type="EMBL" id="WOO80558.1"/>
    </source>
</evidence>